<sequence>MSKRPPSRSGVTIQDVARASGVSIATVSRALKQQSGLSEVTREQVVRAAHDLGYDTAKLRASKLRRISFLLHRQHTGLSANPFYSQVLHGVEDECRARGLTLHFSSLNAGDNVAEMVGWHGTDGLLCVGFFEAAVMEQLRALGLPLVLIDHFAPGLPCVNSDNFGGAHWATTHLLNTGRRRVAFIGGPDHHSIRGRWLGYRQALYDAGVPADPALDVRRDPLDEEEGAAGAMRSLLALPEPPDAVFAFNDVTAILAMQVCQEAGLRVPDDVAFVGFDDLDAAALTHPPLSTLRVDKEALGARGVQLLLERGGPDQIEIPVELLVRASSAEAG</sequence>
<dbReference type="CDD" id="cd06267">
    <property type="entry name" value="PBP1_LacI_sugar_binding-like"/>
    <property type="match status" value="1"/>
</dbReference>
<keyword evidence="1" id="KW-0805">Transcription regulation</keyword>
<reference evidence="5" key="1">
    <citation type="submission" date="2022-09" db="EMBL/GenBank/DDBJ databases">
        <title>genome sequence of Deinococcus rubellus.</title>
        <authorList>
            <person name="Srinivasan S."/>
        </authorList>
    </citation>
    <scope>NUCLEOTIDE SEQUENCE</scope>
    <source>
        <strain evidence="5">Ant6</strain>
    </source>
</reference>
<evidence type="ECO:0000256" key="2">
    <source>
        <dbReference type="ARBA" id="ARBA00023125"/>
    </source>
</evidence>
<dbReference type="RefSeq" id="WP_260560390.1">
    <property type="nucleotide sequence ID" value="NZ_BAABEC010000020.1"/>
</dbReference>
<dbReference type="InterPro" id="IPR000843">
    <property type="entry name" value="HTH_LacI"/>
</dbReference>
<keyword evidence="3" id="KW-0804">Transcription</keyword>
<dbReference type="EMBL" id="CP104213">
    <property type="protein sequence ID" value="UWX64115.1"/>
    <property type="molecule type" value="Genomic_DNA"/>
</dbReference>
<dbReference type="CDD" id="cd01392">
    <property type="entry name" value="HTH_LacI"/>
    <property type="match status" value="1"/>
</dbReference>
<evidence type="ECO:0000313" key="6">
    <source>
        <dbReference type="Proteomes" id="UP001060261"/>
    </source>
</evidence>
<evidence type="ECO:0000259" key="4">
    <source>
        <dbReference type="PROSITE" id="PS50932"/>
    </source>
</evidence>
<dbReference type="SUPFAM" id="SSF47413">
    <property type="entry name" value="lambda repressor-like DNA-binding domains"/>
    <property type="match status" value="1"/>
</dbReference>
<dbReference type="Pfam" id="PF13377">
    <property type="entry name" value="Peripla_BP_3"/>
    <property type="match status" value="1"/>
</dbReference>
<dbReference type="SMART" id="SM00354">
    <property type="entry name" value="HTH_LACI"/>
    <property type="match status" value="1"/>
</dbReference>
<keyword evidence="2" id="KW-0238">DNA-binding</keyword>
<dbReference type="PANTHER" id="PTHR30146:SF109">
    <property type="entry name" value="HTH-TYPE TRANSCRIPTIONAL REGULATOR GALS"/>
    <property type="match status" value="1"/>
</dbReference>
<dbReference type="Gene3D" id="1.10.260.40">
    <property type="entry name" value="lambda repressor-like DNA-binding domains"/>
    <property type="match status" value="1"/>
</dbReference>
<dbReference type="SUPFAM" id="SSF53822">
    <property type="entry name" value="Periplasmic binding protein-like I"/>
    <property type="match status" value="1"/>
</dbReference>
<dbReference type="Pfam" id="PF00356">
    <property type="entry name" value="LacI"/>
    <property type="match status" value="1"/>
</dbReference>
<proteinExistence type="predicted"/>
<evidence type="ECO:0000313" key="5">
    <source>
        <dbReference type="EMBL" id="UWX64115.1"/>
    </source>
</evidence>
<dbReference type="PROSITE" id="PS00356">
    <property type="entry name" value="HTH_LACI_1"/>
    <property type="match status" value="1"/>
</dbReference>
<dbReference type="InterPro" id="IPR028082">
    <property type="entry name" value="Peripla_BP_I"/>
</dbReference>
<dbReference type="InterPro" id="IPR046335">
    <property type="entry name" value="LacI/GalR-like_sensor"/>
</dbReference>
<dbReference type="PANTHER" id="PTHR30146">
    <property type="entry name" value="LACI-RELATED TRANSCRIPTIONAL REPRESSOR"/>
    <property type="match status" value="1"/>
</dbReference>
<organism evidence="5 6">
    <name type="scientific">Deinococcus rubellus</name>
    <dbReference type="NCBI Taxonomy" id="1889240"/>
    <lineage>
        <taxon>Bacteria</taxon>
        <taxon>Thermotogati</taxon>
        <taxon>Deinococcota</taxon>
        <taxon>Deinococci</taxon>
        <taxon>Deinococcales</taxon>
        <taxon>Deinococcaceae</taxon>
        <taxon>Deinococcus</taxon>
    </lineage>
</organism>
<dbReference type="Proteomes" id="UP001060261">
    <property type="component" value="Chromosome"/>
</dbReference>
<protein>
    <submittedName>
        <fullName evidence="5">LacI family transcriptional regulator</fullName>
    </submittedName>
</protein>
<evidence type="ECO:0000256" key="3">
    <source>
        <dbReference type="ARBA" id="ARBA00023163"/>
    </source>
</evidence>
<evidence type="ECO:0000256" key="1">
    <source>
        <dbReference type="ARBA" id="ARBA00023015"/>
    </source>
</evidence>
<dbReference type="InterPro" id="IPR010982">
    <property type="entry name" value="Lambda_DNA-bd_dom_sf"/>
</dbReference>
<gene>
    <name evidence="5" type="ORF">N0D28_00080</name>
</gene>
<dbReference type="Gene3D" id="3.40.50.2300">
    <property type="match status" value="2"/>
</dbReference>
<keyword evidence="6" id="KW-1185">Reference proteome</keyword>
<dbReference type="PROSITE" id="PS50932">
    <property type="entry name" value="HTH_LACI_2"/>
    <property type="match status" value="1"/>
</dbReference>
<accession>A0ABY5YGA1</accession>
<feature type="domain" description="HTH lacI-type" evidence="4">
    <location>
        <begin position="11"/>
        <end position="66"/>
    </location>
</feature>
<name>A0ABY5YGA1_9DEIO</name>